<accession>A0A9P7VQV1</accession>
<protein>
    <submittedName>
        <fullName evidence="1">Uncharacterized protein</fullName>
    </submittedName>
</protein>
<name>A0A9P7VQV1_9AGAR</name>
<sequence>MPVASAWDANMLSTLVSHSDSTFSAEEATVIAIVTSNATDEYMPLTHQCYWYAQIIFNTIIEMQMYCTKWEKWLEDIEVMKKNFTYTDSWIVEEGEAIENCQKRKTGKVEERKFLPSTSHNYLMQVART</sequence>
<comment type="caution">
    <text evidence="1">The sequence shown here is derived from an EMBL/GenBank/DDBJ whole genome shotgun (WGS) entry which is preliminary data.</text>
</comment>
<organism evidence="1 2">
    <name type="scientific">Guyanagaster necrorhizus</name>
    <dbReference type="NCBI Taxonomy" id="856835"/>
    <lineage>
        <taxon>Eukaryota</taxon>
        <taxon>Fungi</taxon>
        <taxon>Dikarya</taxon>
        <taxon>Basidiomycota</taxon>
        <taxon>Agaricomycotina</taxon>
        <taxon>Agaricomycetes</taxon>
        <taxon>Agaricomycetidae</taxon>
        <taxon>Agaricales</taxon>
        <taxon>Marasmiineae</taxon>
        <taxon>Physalacriaceae</taxon>
        <taxon>Guyanagaster</taxon>
    </lineage>
</organism>
<dbReference type="RefSeq" id="XP_043038280.1">
    <property type="nucleotide sequence ID" value="XM_043184268.1"/>
</dbReference>
<dbReference type="AlphaFoldDB" id="A0A9P7VQV1"/>
<dbReference type="Proteomes" id="UP000812287">
    <property type="component" value="Unassembled WGS sequence"/>
</dbReference>
<proteinExistence type="predicted"/>
<evidence type="ECO:0000313" key="1">
    <source>
        <dbReference type="EMBL" id="KAG7444780.1"/>
    </source>
</evidence>
<dbReference type="OrthoDB" id="3004870at2759"/>
<reference evidence="1" key="1">
    <citation type="submission" date="2020-11" db="EMBL/GenBank/DDBJ databases">
        <title>Adaptations for nitrogen fixation in a non-lichenized fungal sporocarp promotes dispersal by wood-feeding termites.</title>
        <authorList>
            <consortium name="DOE Joint Genome Institute"/>
            <person name="Koch R.A."/>
            <person name="Yoon G."/>
            <person name="Arayal U."/>
            <person name="Lail K."/>
            <person name="Amirebrahimi M."/>
            <person name="Labutti K."/>
            <person name="Lipzen A."/>
            <person name="Riley R."/>
            <person name="Barry K."/>
            <person name="Henrissat B."/>
            <person name="Grigoriev I.V."/>
            <person name="Herr J.R."/>
            <person name="Aime M.C."/>
        </authorList>
    </citation>
    <scope>NUCLEOTIDE SEQUENCE</scope>
    <source>
        <strain evidence="1">MCA 3950</strain>
    </source>
</reference>
<keyword evidence="2" id="KW-1185">Reference proteome</keyword>
<dbReference type="GeneID" id="66106565"/>
<gene>
    <name evidence="1" type="ORF">BT62DRAFT_921049</name>
</gene>
<evidence type="ECO:0000313" key="2">
    <source>
        <dbReference type="Proteomes" id="UP000812287"/>
    </source>
</evidence>
<dbReference type="EMBL" id="MU250539">
    <property type="protein sequence ID" value="KAG7444780.1"/>
    <property type="molecule type" value="Genomic_DNA"/>
</dbReference>